<dbReference type="OMA" id="MCGGMET"/>
<name>A0A3P7EHI3_WUCBA</name>
<evidence type="ECO:0000256" key="1">
    <source>
        <dbReference type="SAM" id="Phobius"/>
    </source>
</evidence>
<dbReference type="EMBL" id="UYWW01012787">
    <property type="protein sequence ID" value="VDM22311.1"/>
    <property type="molecule type" value="Genomic_DNA"/>
</dbReference>
<sequence length="732" mass="82887">MRVPGRCTVVSGTNSNSKISQRQQFDCGGSKLLPQQQHRCIPLQHFHDGIVDCPDGICFPGYVKCGSYCVSLQHAAQCFINPRCDNTPTSPQFCSVIKKKLCSIEGTVPCKGYGECVMRKWIENGQTNCIDKSDQDLAYIAVFGIKRGTNRYQSLQFISNISDNFNVMISTQQFIPPWPQLVSPSPSSYHGRIDHTDHGSISMITNDWNDNAITQSTTTQFIFQIPNNNDNNNNNSNKSLNEQHFKFSNFDTTIAGFINKSESINNNFNFTQINHLMQQNLQNFIPNNKQQHSFNNLQNFTTGIDNNQTSINRISNDNAIISKELERMQSLNLTKQQREEQIISTSQNDDLANLITSTTTYHLSPDQIACARYEYAEAHRLVPKPLCTCPAGQMPSGKNATCKTTIVSTFGIDVYNMCGGMETIPEERSRLAILVLNRTGLPYQACVRRDGHPVMVQVDCSQCTVEEFDEAFKQNSNDQYVPLRIMELSVGACLTSALNDCDPEHADCLINGPRYECRCHDGWNDTSKEIGQAEGRRCEQLILLADGCILFHGYCLIWWLLLFGIIFILILLLLYWLGCKLYKLCQKRRRRNVIEEQGHLVTSEVNSVKNNNANDKLAIIESINMNNNPNSIDTISTAADCNEKIVTTTTTITTTTDNKCIPNSMQNEKQNVTKIAEKILIKQESIKSLDLIEKNDEDEQSEMQSEKLEQTFDELKCWSFIDILLEFNSYKY</sequence>
<evidence type="ECO:0008006" key="4">
    <source>
        <dbReference type="Google" id="ProtNLM"/>
    </source>
</evidence>
<keyword evidence="1" id="KW-0472">Membrane</keyword>
<keyword evidence="1" id="KW-0812">Transmembrane</keyword>
<dbReference type="InParanoid" id="A0A3P7EHI3"/>
<dbReference type="Proteomes" id="UP000270924">
    <property type="component" value="Unassembled WGS sequence"/>
</dbReference>
<dbReference type="OrthoDB" id="5861256at2759"/>
<protein>
    <recommendedName>
        <fullName evidence="4">EGF-like domain-containing protein</fullName>
    </recommendedName>
</protein>
<evidence type="ECO:0000313" key="3">
    <source>
        <dbReference type="Proteomes" id="UP000270924"/>
    </source>
</evidence>
<evidence type="ECO:0000313" key="2">
    <source>
        <dbReference type="EMBL" id="VDM22311.1"/>
    </source>
</evidence>
<gene>
    <name evidence="2" type="ORF">WBA_LOCUS12414</name>
</gene>
<keyword evidence="3" id="KW-1185">Reference proteome</keyword>
<organism evidence="2 3">
    <name type="scientific">Wuchereria bancrofti</name>
    <dbReference type="NCBI Taxonomy" id="6293"/>
    <lineage>
        <taxon>Eukaryota</taxon>
        <taxon>Metazoa</taxon>
        <taxon>Ecdysozoa</taxon>
        <taxon>Nematoda</taxon>
        <taxon>Chromadorea</taxon>
        <taxon>Rhabditida</taxon>
        <taxon>Spirurina</taxon>
        <taxon>Spiruromorpha</taxon>
        <taxon>Filarioidea</taxon>
        <taxon>Onchocercidae</taxon>
        <taxon>Wuchereria</taxon>
    </lineage>
</organism>
<accession>A0A3P7EHI3</accession>
<reference evidence="2 3" key="1">
    <citation type="submission" date="2018-11" db="EMBL/GenBank/DDBJ databases">
        <authorList>
            <consortium name="Pathogen Informatics"/>
        </authorList>
    </citation>
    <scope>NUCLEOTIDE SEQUENCE [LARGE SCALE GENOMIC DNA]</scope>
</reference>
<proteinExistence type="predicted"/>
<dbReference type="AlphaFoldDB" id="A0A3P7EHI3"/>
<keyword evidence="1" id="KW-1133">Transmembrane helix</keyword>
<feature type="transmembrane region" description="Helical" evidence="1">
    <location>
        <begin position="556"/>
        <end position="578"/>
    </location>
</feature>